<accession>A0A5D0XRV5</accession>
<sequence>MPAAGRPPRWRWAGDVRLVPAVAAAWLGAILALRGEAIHATAAGLITAGAAAALVALALPAPGEDRRPWAVVPVQGIVPLAALALVLLSAGGSLARAEHGPVAEAVEGKIPLVAQLRVSGEPVAVGPGSFGGGERFMVEAEVTGGILRGRAFAARTPVVVFGPELWGTLGTGDTVRAYGTVAPPDRIGRAVAVFVPAGAPTIGKAGGWLAYTAELRRDFRDLSLRDQRDGGLLPGMALGDRTGMDRTLADAMRTTGLTHLTAVSGANCSYVVGFAYLGLRGLRLPRFLAAAGAVVALLCFVLLVRPEPSVLRAALMGTIGIIAVLSGRGRVSLTLLLVSIIVLLAADPWLCVSFAFILSVLATLGLITAGPMVVAVLTRIMPRLVAQVLAIPPTAQLFCLPVIVLLQPALPLYSLPANVLASPAVPGITLLGMLAVLALVSAPALAHPLILAAQWGTRWVAGIADTFAAAPVASLPWMPGIGGTAVTAVGSAIVVLVIARSSHPRGHRRGAREETTDQSRNADQGSMQDQIPTADQSSNVDRCRTHKPSARGLPPPDGRWPRWLGGRPSRAVIVALLVPVLAGGTLLVVWAPAPAEDRWIMALCDVGQGDGIVVRTTADHALVVDVGPDPDAMDHCLDRLGIGVIDALVISHLHEDHYGGIEGAVRGRTVTALYYSTGEDGLPRAVTEAAADAGVDATRLTEASDLDLPPLSIDVLHAGGHEAGAEENDSSAVLGILAPAPGRPLSVLLMGDLEEGATDVLLREHPALEEGSVDVLKIAHHGARNGGTAVIDAVRPSLALISVGRDNDYGHPHPATLEALGADGIAVARTDDLGSFRVDIVGTKLEVRATGRASGRRLAVGGRGVAEPSPAGPTHQPRGTALRRGGAVRQ</sequence>
<feature type="transmembrane region" description="Helical" evidence="7">
    <location>
        <begin position="424"/>
        <end position="446"/>
    </location>
</feature>
<comment type="subcellular location">
    <subcellularLocation>
        <location evidence="1">Cell membrane</location>
        <topology evidence="1">Multi-pass membrane protein</topology>
    </subcellularLocation>
</comment>
<dbReference type="InterPro" id="IPR035681">
    <property type="entry name" value="ComA-like_MBL"/>
</dbReference>
<reference evidence="9 10" key="1">
    <citation type="submission" date="2019-08" db="EMBL/GenBank/DDBJ databases">
        <title>Genone of Arthrobacter echini P9.</title>
        <authorList>
            <person name="Bowman J.P."/>
        </authorList>
    </citation>
    <scope>NUCLEOTIDE SEQUENCE [LARGE SCALE GENOMIC DNA]</scope>
    <source>
        <strain evidence="9 10">P9</strain>
    </source>
</reference>
<feature type="transmembrane region" description="Helical" evidence="7">
    <location>
        <begin position="571"/>
        <end position="591"/>
    </location>
</feature>
<feature type="transmembrane region" description="Helical" evidence="7">
    <location>
        <begin position="384"/>
        <end position="404"/>
    </location>
</feature>
<evidence type="ECO:0000256" key="4">
    <source>
        <dbReference type="ARBA" id="ARBA00022989"/>
    </source>
</evidence>
<keyword evidence="5 7" id="KW-0472">Membrane</keyword>
<protein>
    <submittedName>
        <fullName evidence="9">MBL fold metallo-hydrolase</fullName>
    </submittedName>
</protein>
<feature type="region of interest" description="Disordered" evidence="6">
    <location>
        <begin position="858"/>
        <end position="890"/>
    </location>
</feature>
<proteinExistence type="predicted"/>
<dbReference type="Pfam" id="PF03772">
    <property type="entry name" value="Competence"/>
    <property type="match status" value="1"/>
</dbReference>
<evidence type="ECO:0000313" key="9">
    <source>
        <dbReference type="EMBL" id="TYC99384.1"/>
    </source>
</evidence>
<evidence type="ECO:0000256" key="1">
    <source>
        <dbReference type="ARBA" id="ARBA00004651"/>
    </source>
</evidence>
<evidence type="ECO:0000256" key="7">
    <source>
        <dbReference type="SAM" id="Phobius"/>
    </source>
</evidence>
<comment type="caution">
    <text evidence="9">The sequence shown here is derived from an EMBL/GenBank/DDBJ whole genome shotgun (WGS) entry which is preliminary data.</text>
</comment>
<evidence type="ECO:0000259" key="8">
    <source>
        <dbReference type="SMART" id="SM00849"/>
    </source>
</evidence>
<gene>
    <name evidence="9" type="ORF">FQ377_05225</name>
</gene>
<keyword evidence="3 7" id="KW-0812">Transmembrane</keyword>
<feature type="region of interest" description="Disordered" evidence="6">
    <location>
        <begin position="504"/>
        <end position="561"/>
    </location>
</feature>
<dbReference type="Proteomes" id="UP000323410">
    <property type="component" value="Unassembled WGS sequence"/>
</dbReference>
<dbReference type="SUPFAM" id="SSF56281">
    <property type="entry name" value="Metallo-hydrolase/oxidoreductase"/>
    <property type="match status" value="1"/>
</dbReference>
<dbReference type="EMBL" id="VSLD01000002">
    <property type="protein sequence ID" value="TYC99384.1"/>
    <property type="molecule type" value="Genomic_DNA"/>
</dbReference>
<dbReference type="InterPro" id="IPR004477">
    <property type="entry name" value="ComEC_N"/>
</dbReference>
<dbReference type="GO" id="GO:0016787">
    <property type="term" value="F:hydrolase activity"/>
    <property type="evidence" value="ECO:0007669"/>
    <property type="project" value="UniProtKB-KW"/>
</dbReference>
<evidence type="ECO:0000256" key="5">
    <source>
        <dbReference type="ARBA" id="ARBA00023136"/>
    </source>
</evidence>
<evidence type="ECO:0000256" key="3">
    <source>
        <dbReference type="ARBA" id="ARBA00022692"/>
    </source>
</evidence>
<dbReference type="CDD" id="cd07731">
    <property type="entry name" value="ComA-like_MBL-fold"/>
    <property type="match status" value="1"/>
</dbReference>
<feature type="compositionally biased region" description="Polar residues" evidence="6">
    <location>
        <begin position="518"/>
        <end position="540"/>
    </location>
</feature>
<dbReference type="InterPro" id="IPR052159">
    <property type="entry name" value="Competence_DNA_uptake"/>
</dbReference>
<dbReference type="OrthoDB" id="7177610at2"/>
<name>A0A5D0XRV5_9MICC</name>
<evidence type="ECO:0000256" key="2">
    <source>
        <dbReference type="ARBA" id="ARBA00022475"/>
    </source>
</evidence>
<feature type="transmembrane region" description="Helical" evidence="7">
    <location>
        <begin position="69"/>
        <end position="88"/>
    </location>
</feature>
<feature type="transmembrane region" description="Helical" evidence="7">
    <location>
        <begin position="40"/>
        <end position="63"/>
    </location>
</feature>
<feature type="transmembrane region" description="Helical" evidence="7">
    <location>
        <begin position="481"/>
        <end position="499"/>
    </location>
</feature>
<dbReference type="InterPro" id="IPR036866">
    <property type="entry name" value="RibonucZ/Hydroxyglut_hydro"/>
</dbReference>
<evidence type="ECO:0000256" key="6">
    <source>
        <dbReference type="SAM" id="MobiDB-lite"/>
    </source>
</evidence>
<organism evidence="9 10">
    <name type="scientific">Arthrobacter echini</name>
    <dbReference type="NCBI Taxonomy" id="1529066"/>
    <lineage>
        <taxon>Bacteria</taxon>
        <taxon>Bacillati</taxon>
        <taxon>Actinomycetota</taxon>
        <taxon>Actinomycetes</taxon>
        <taxon>Micrococcales</taxon>
        <taxon>Micrococcaceae</taxon>
        <taxon>Arthrobacter</taxon>
    </lineage>
</organism>
<dbReference type="Pfam" id="PF00753">
    <property type="entry name" value="Lactamase_B"/>
    <property type="match status" value="1"/>
</dbReference>
<dbReference type="Gene3D" id="3.60.15.10">
    <property type="entry name" value="Ribonuclease Z/Hydroxyacylglutathione hydrolase-like"/>
    <property type="match status" value="1"/>
</dbReference>
<feature type="domain" description="Metallo-beta-lactamase" evidence="8">
    <location>
        <begin position="608"/>
        <end position="813"/>
    </location>
</feature>
<keyword evidence="2" id="KW-1003">Cell membrane</keyword>
<keyword evidence="4 7" id="KW-1133">Transmembrane helix</keyword>
<dbReference type="GO" id="GO:0005886">
    <property type="term" value="C:plasma membrane"/>
    <property type="evidence" value="ECO:0007669"/>
    <property type="project" value="UniProtKB-SubCell"/>
</dbReference>
<keyword evidence="10" id="KW-1185">Reference proteome</keyword>
<evidence type="ECO:0000313" key="10">
    <source>
        <dbReference type="Proteomes" id="UP000323410"/>
    </source>
</evidence>
<feature type="transmembrane region" description="Helical" evidence="7">
    <location>
        <begin position="16"/>
        <end position="33"/>
    </location>
</feature>
<feature type="transmembrane region" description="Helical" evidence="7">
    <location>
        <begin position="287"/>
        <end position="304"/>
    </location>
</feature>
<dbReference type="InterPro" id="IPR001279">
    <property type="entry name" value="Metallo-B-lactamas"/>
</dbReference>
<keyword evidence="9" id="KW-0378">Hydrolase</keyword>
<feature type="transmembrane region" description="Helical" evidence="7">
    <location>
        <begin position="458"/>
        <end position="475"/>
    </location>
</feature>
<dbReference type="SMART" id="SM00849">
    <property type="entry name" value="Lactamase_B"/>
    <property type="match status" value="1"/>
</dbReference>
<feature type="transmembrane region" description="Helical" evidence="7">
    <location>
        <begin position="356"/>
        <end position="377"/>
    </location>
</feature>
<dbReference type="PANTHER" id="PTHR30619">
    <property type="entry name" value="DNA INTERNALIZATION/COMPETENCE PROTEIN COMEC/REC2"/>
    <property type="match status" value="1"/>
</dbReference>
<feature type="transmembrane region" description="Helical" evidence="7">
    <location>
        <begin position="333"/>
        <end position="350"/>
    </location>
</feature>
<dbReference type="AlphaFoldDB" id="A0A5D0XRV5"/>
<dbReference type="RefSeq" id="WP_148600206.1">
    <property type="nucleotide sequence ID" value="NZ_VSLD01000002.1"/>
</dbReference>
<dbReference type="NCBIfam" id="TIGR00360">
    <property type="entry name" value="ComEC_N-term"/>
    <property type="match status" value="1"/>
</dbReference>
<dbReference type="PANTHER" id="PTHR30619:SF1">
    <property type="entry name" value="RECOMBINATION PROTEIN 2"/>
    <property type="match status" value="1"/>
</dbReference>